<protein>
    <submittedName>
        <fullName evidence="1">Uncharacterized protein</fullName>
    </submittedName>
</protein>
<gene>
    <name evidence="1" type="ORF">Rleg4DRAFT_2606</name>
</gene>
<sequence>MSTDPDADLDSMSHAELLSAARALRHAIRGHRDTSGHELCWHHPDLWALLPDTPAGGQIVPDWPQFMRGCIRYRQSLDNQLAQAPRSDREFGE</sequence>
<evidence type="ECO:0000313" key="2">
    <source>
        <dbReference type="Proteomes" id="UP000005732"/>
    </source>
</evidence>
<dbReference type="EMBL" id="JH719395">
    <property type="protein sequence ID" value="EJC80936.1"/>
    <property type="molecule type" value="Genomic_DNA"/>
</dbReference>
<dbReference type="HOGENOM" id="CLU_2451142_0_0_5"/>
<name>J0W5B7_RHILT</name>
<dbReference type="RefSeq" id="WP_003581816.1">
    <property type="nucleotide sequence ID" value="NZ_JH719395.1"/>
</dbReference>
<organism evidence="1 2">
    <name type="scientific">Rhizobium leguminosarum bv. trifolii WSM2297</name>
    <dbReference type="NCBI Taxonomy" id="754762"/>
    <lineage>
        <taxon>Bacteria</taxon>
        <taxon>Pseudomonadati</taxon>
        <taxon>Pseudomonadota</taxon>
        <taxon>Alphaproteobacteria</taxon>
        <taxon>Hyphomicrobiales</taxon>
        <taxon>Rhizobiaceae</taxon>
        <taxon>Rhizobium/Agrobacterium group</taxon>
        <taxon>Rhizobium</taxon>
    </lineage>
</organism>
<proteinExistence type="predicted"/>
<reference evidence="1 2" key="1">
    <citation type="submission" date="2012-02" db="EMBL/GenBank/DDBJ databases">
        <title>Improved High-Quality Draft Sequence of Rhizobium leguminosarum bv. trifolii WSM2297.</title>
        <authorList>
            <consortium name="US DOE Joint Genome Institute"/>
            <person name="Lucas S."/>
            <person name="Han J."/>
            <person name="Lapidus A."/>
            <person name="Cheng J.-F."/>
            <person name="Goodwin L."/>
            <person name="Pitluck S."/>
            <person name="Peters L."/>
            <person name="Ovchinnikova G."/>
            <person name="Zhang X."/>
            <person name="Detter J.C."/>
            <person name="Han C."/>
            <person name="Tapia R."/>
            <person name="Land M."/>
            <person name="Hauser L."/>
            <person name="Kyrpides N."/>
            <person name="Ivanova N."/>
            <person name="Pagani I."/>
            <person name="Brau L."/>
            <person name="Yates R."/>
            <person name="O'Hara G."/>
            <person name="Rui T."/>
            <person name="Howieson J."/>
            <person name="Reeve W."/>
            <person name="Woyke T."/>
        </authorList>
    </citation>
    <scope>NUCLEOTIDE SEQUENCE [LARGE SCALE GENOMIC DNA]</scope>
    <source>
        <strain evidence="1 2">WSM2297</strain>
    </source>
</reference>
<dbReference type="AlphaFoldDB" id="J0W5B7"/>
<accession>J0W5B7</accession>
<dbReference type="OrthoDB" id="962952at2"/>
<evidence type="ECO:0000313" key="1">
    <source>
        <dbReference type="EMBL" id="EJC80936.1"/>
    </source>
</evidence>
<dbReference type="Proteomes" id="UP000005732">
    <property type="component" value="Unassembled WGS sequence"/>
</dbReference>